<evidence type="ECO:0000313" key="1">
    <source>
        <dbReference type="EMBL" id="MBF5060161.1"/>
    </source>
</evidence>
<protein>
    <submittedName>
        <fullName evidence="1">Uncharacterized protein</fullName>
    </submittedName>
</protein>
<dbReference type="RefSeq" id="WP_194848486.1">
    <property type="nucleotide sequence ID" value="NZ_JAAEJV010000083.1"/>
</dbReference>
<sequence>MKEHLLEKCLGKEVSFTRVEDFFQDIMVSSAKTTWDQSLEALVDRLPPLASVLEDLKPQVEHLLQF</sequence>
<organism evidence="1 2">
    <name type="scientific">Candidatus Neptunichlamydia vexilliferae</name>
    <dbReference type="NCBI Taxonomy" id="1651774"/>
    <lineage>
        <taxon>Bacteria</taxon>
        <taxon>Pseudomonadati</taxon>
        <taxon>Chlamydiota</taxon>
        <taxon>Chlamydiia</taxon>
        <taxon>Parachlamydiales</taxon>
        <taxon>Simkaniaceae</taxon>
        <taxon>Candidatus Neptunichlamydia</taxon>
    </lineage>
</organism>
<dbReference type="EMBL" id="JAAEJV010000083">
    <property type="protein sequence ID" value="MBF5060161.1"/>
    <property type="molecule type" value="Genomic_DNA"/>
</dbReference>
<dbReference type="Proteomes" id="UP001194714">
    <property type="component" value="Unassembled WGS sequence"/>
</dbReference>
<gene>
    <name evidence="1" type="ORF">NEPTK9_001691</name>
</gene>
<reference evidence="1 2" key="1">
    <citation type="submission" date="2020-01" db="EMBL/GenBank/DDBJ databases">
        <title>Draft genome sequence of Cand. Neptunochlamydia vexilliferae K9.</title>
        <authorList>
            <person name="Schulz F."/>
            <person name="Koestlbacher S."/>
            <person name="Wascher F."/>
            <person name="Pizzetti I."/>
            <person name="Horn M."/>
        </authorList>
    </citation>
    <scope>NUCLEOTIDE SEQUENCE [LARGE SCALE GENOMIC DNA]</scope>
    <source>
        <strain evidence="1 2">K9</strain>
    </source>
</reference>
<keyword evidence="2" id="KW-1185">Reference proteome</keyword>
<accession>A0ABS0B172</accession>
<proteinExistence type="predicted"/>
<name>A0ABS0B172_9BACT</name>
<evidence type="ECO:0000313" key="2">
    <source>
        <dbReference type="Proteomes" id="UP001194714"/>
    </source>
</evidence>
<comment type="caution">
    <text evidence="1">The sequence shown here is derived from an EMBL/GenBank/DDBJ whole genome shotgun (WGS) entry which is preliminary data.</text>
</comment>